<comment type="caution">
    <text evidence="2">The sequence shown here is derived from an EMBL/GenBank/DDBJ whole genome shotgun (WGS) entry which is preliminary data.</text>
</comment>
<dbReference type="EMBL" id="LUKD01000001">
    <property type="protein sequence ID" value="KYG68507.1"/>
    <property type="molecule type" value="Genomic_DNA"/>
</dbReference>
<keyword evidence="1" id="KW-0732">Signal</keyword>
<dbReference type="AlphaFoldDB" id="A0A162GMI4"/>
<reference evidence="2 3" key="1">
    <citation type="submission" date="2016-03" db="EMBL/GenBank/DDBJ databases">
        <authorList>
            <person name="Ploux O."/>
        </authorList>
    </citation>
    <scope>NUCLEOTIDE SEQUENCE [LARGE SCALE GENOMIC DNA]</scope>
    <source>
        <strain evidence="2 3">EC13</strain>
    </source>
</reference>
<dbReference type="Proteomes" id="UP000075799">
    <property type="component" value="Unassembled WGS sequence"/>
</dbReference>
<dbReference type="RefSeq" id="WP_063205200.1">
    <property type="nucleotide sequence ID" value="NZ_LUKD01000001.1"/>
</dbReference>
<feature type="chain" id="PRO_5007835295" evidence="1">
    <location>
        <begin position="21"/>
        <end position="575"/>
    </location>
</feature>
<evidence type="ECO:0000313" key="3">
    <source>
        <dbReference type="Proteomes" id="UP000075799"/>
    </source>
</evidence>
<sequence>MKTAVVFFILLNGLNSIALADRPTSRTGVIPAPPVQNSGISFGPVREVTRCKTYVVNPEASKADEGLMDAGNMDHLVNTTKDITKRNQLNRIALQQCVTCDFYDLSKGDSASDKMTCLKAQADRLMNVKKRNWYPYPGQWFEALLLNSVEQNVLTKNAYDPNYKNFQRLFAEERNTPFYNIDGTGGYVNYYTQDNARLWFVEPYRSLIFHGFVFAQKKDSFTKYFNTLSADDQRTVLRGFLNKVLEGWNFGDEVGRLMGQSKLFDEIASTKMDQIERTYLERGASSGLDLWLVSTYSDSKLERIKKSIQVEADLHAMRLHILKGTTGLTLSQENLDALGADSRKKVEELLARINSSGADSQFAMVQHLNRVITQLALKNDLDLSAYLKNLKKMTEHMHVDGRAVTLKALLWTGQGEYFAYESAEIIKSLPYAFNKEDLYLKLKKDLPEFKSVLRRLGALLQDVDTLEINDSDSVDAAVESLINLLSENNEFGDSDVRANLLSELTNSIMDDSATKLEVFRTVKAHYRERIAAFHADITKGLQALDGLDAAYAIVPQAPKGLPCPPNQPCIPGPMR</sequence>
<evidence type="ECO:0000313" key="2">
    <source>
        <dbReference type="EMBL" id="KYG68507.1"/>
    </source>
</evidence>
<proteinExistence type="predicted"/>
<gene>
    <name evidence="2" type="ORF">AZI87_04480</name>
</gene>
<evidence type="ECO:0000256" key="1">
    <source>
        <dbReference type="SAM" id="SignalP"/>
    </source>
</evidence>
<accession>A0A162GMI4</accession>
<organism evidence="2 3">
    <name type="scientific">Bdellovibrio bacteriovorus</name>
    <dbReference type="NCBI Taxonomy" id="959"/>
    <lineage>
        <taxon>Bacteria</taxon>
        <taxon>Pseudomonadati</taxon>
        <taxon>Bdellovibrionota</taxon>
        <taxon>Bdellovibrionia</taxon>
        <taxon>Bdellovibrionales</taxon>
        <taxon>Pseudobdellovibrionaceae</taxon>
        <taxon>Bdellovibrio</taxon>
    </lineage>
</organism>
<protein>
    <submittedName>
        <fullName evidence="2">Uncharacterized protein</fullName>
    </submittedName>
</protein>
<feature type="signal peptide" evidence="1">
    <location>
        <begin position="1"/>
        <end position="20"/>
    </location>
</feature>
<name>A0A162GMI4_BDEBC</name>